<keyword evidence="1" id="KW-1133">Transmembrane helix</keyword>
<keyword evidence="1" id="KW-0472">Membrane</keyword>
<evidence type="ECO:0000256" key="1">
    <source>
        <dbReference type="SAM" id="Phobius"/>
    </source>
</evidence>
<keyword evidence="3" id="KW-1185">Reference proteome</keyword>
<comment type="caution">
    <text evidence="2">The sequence shown here is derived from an EMBL/GenBank/DDBJ whole genome shotgun (WGS) entry which is preliminary data.</text>
</comment>
<feature type="transmembrane region" description="Helical" evidence="1">
    <location>
        <begin position="43"/>
        <end position="61"/>
    </location>
</feature>
<evidence type="ECO:0000313" key="2">
    <source>
        <dbReference type="EMBL" id="RJG57886.1"/>
    </source>
</evidence>
<feature type="transmembrane region" description="Helical" evidence="1">
    <location>
        <begin position="157"/>
        <end position="175"/>
    </location>
</feature>
<reference evidence="2 3" key="1">
    <citation type="submission" date="2018-08" db="EMBL/GenBank/DDBJ databases">
        <title>Sphingobium sp. EO9.</title>
        <authorList>
            <person name="Park Y."/>
            <person name="Kim K.H."/>
            <person name="Jeon C.O."/>
        </authorList>
    </citation>
    <scope>NUCLEOTIDE SEQUENCE [LARGE SCALE GENOMIC DNA]</scope>
    <source>
        <strain evidence="2 3">EO9</strain>
    </source>
</reference>
<accession>A0A418YYE7</accession>
<dbReference type="EMBL" id="QVRA01000001">
    <property type="protein sequence ID" value="RJG57886.1"/>
    <property type="molecule type" value="Genomic_DNA"/>
</dbReference>
<dbReference type="Proteomes" id="UP000283469">
    <property type="component" value="Unassembled WGS sequence"/>
</dbReference>
<protein>
    <submittedName>
        <fullName evidence="2">Uncharacterized protein</fullName>
    </submittedName>
</protein>
<dbReference type="AlphaFoldDB" id="A0A418YYE7"/>
<feature type="transmembrane region" description="Helical" evidence="1">
    <location>
        <begin position="187"/>
        <end position="213"/>
    </location>
</feature>
<feature type="transmembrane region" description="Helical" evidence="1">
    <location>
        <begin position="88"/>
        <end position="105"/>
    </location>
</feature>
<feature type="transmembrane region" description="Helical" evidence="1">
    <location>
        <begin position="219"/>
        <end position="238"/>
    </location>
</feature>
<proteinExistence type="predicted"/>
<name>A0A418YYE7_9SPHN</name>
<gene>
    <name evidence="2" type="ORF">D0Z70_01330</name>
</gene>
<evidence type="ECO:0000313" key="3">
    <source>
        <dbReference type="Proteomes" id="UP000283469"/>
    </source>
</evidence>
<feature type="transmembrane region" description="Helical" evidence="1">
    <location>
        <begin position="117"/>
        <end position="137"/>
    </location>
</feature>
<feature type="transmembrane region" description="Helical" evidence="1">
    <location>
        <begin position="12"/>
        <end position="31"/>
    </location>
</feature>
<dbReference type="OrthoDB" id="5740335at2"/>
<organism evidence="2 3">
    <name type="scientific">Sphingobium terrigena</name>
    <dbReference type="NCBI Taxonomy" id="2304063"/>
    <lineage>
        <taxon>Bacteria</taxon>
        <taxon>Pseudomonadati</taxon>
        <taxon>Pseudomonadota</taxon>
        <taxon>Alphaproteobacteria</taxon>
        <taxon>Sphingomonadales</taxon>
        <taxon>Sphingomonadaceae</taxon>
        <taxon>Sphingobium</taxon>
    </lineage>
</organism>
<sequence>MNPPVDHPLNLVTQAVLTWGSWGLTFVTLAAAVRLGIRERTPFYMLVILAAMVGAFAEPLYDEGLMLWFYAPGMWSHFSAFGIPQPNWTHSGYAVLYGSAAMLIARQIHAGTLTRNGLFAWAGVELAMSCTFEMVGINGGAYEYWGPHVLRIFNYPIIIGILEACQVTCFAVAAAELRRRSRHPVALLGLFAIFPMTFYLANFGAGAPVIIALHLDTPSPTLVVLATLVSIAFALAAVRMAASLVAAAPGEAALKSPARNRAAAAL</sequence>
<keyword evidence="1" id="KW-0812">Transmembrane</keyword>
<dbReference type="RefSeq" id="WP_119743614.1">
    <property type="nucleotide sequence ID" value="NZ_QVRA01000001.1"/>
</dbReference>